<keyword evidence="4" id="KW-0175">Coiled coil</keyword>
<dbReference type="Proteomes" id="UP000217199">
    <property type="component" value="Unassembled WGS sequence"/>
</dbReference>
<dbReference type="GO" id="GO:0006887">
    <property type="term" value="P:exocytosis"/>
    <property type="evidence" value="ECO:0007669"/>
    <property type="project" value="UniProtKB-KW"/>
</dbReference>
<accession>A0A286UNT7</accession>
<dbReference type="PANTHER" id="PTHR12100:SF0">
    <property type="entry name" value="EXOCYST COMPLEX COMPONENT 5"/>
    <property type="match status" value="1"/>
</dbReference>
<dbReference type="InterPro" id="IPR048625">
    <property type="entry name" value="Sec10_N"/>
</dbReference>
<name>A0A286UNT7_9AGAM</name>
<dbReference type="PANTHER" id="PTHR12100">
    <property type="entry name" value="SEC10"/>
    <property type="match status" value="1"/>
</dbReference>
<sequence length="893" mass="99820">METIPYFEELDSSVQEQLDLKTFQGKFDVKEFVGSVSEKLISNSKADSGPFNPIPFIRTFEGAVDKLISLRKDVQAKSEQMEKSVKVAEREYSKKMSDLNKGFEAVGQSFSGMENKMSEVGRTAIRIGEQLESVHAQRQRAQVGHDLINYYIQFSRGDTTTLDVLRKERGKEGRRELATILRRLSVVAREVDLPSADQTREAIDKYCEKFEKDMLNLFDRCYRKEDPKMMHHCAQTLQDFNGGASCIQIYVNQHDFFINRVRQINDFNTDSELWKTLNDPDSTPPKTEKGLRELFREIRATVGEEAQIVQVVFPNPPLVMQVFLQRVFSQTIQEYMEQLLNKGSSLSTLAFLRILQLVHVQVSTLVEDLKEYELTAATPRSPTESAELRRTVIGLTPSASVANLATVSLSSMLETAMEELFIPYTEGARYLDREIKSLGELYMNYLSRFARYHEKVNKGKGSMFDRMVDRIGAAAANSSVVTGTGTSASAQAAAALMKFSGFSATAQKAVPAKEPEKPTEEPVREEDGVLGLEAAEQMLKWHAEGIGRCVVLSPTNDVPKHAFSLSRVLAESIGTNYVEVALDTALAKLEVADQKSEPSLQALSVLKLVDLICHLWQQYVSTALLPLATSSVTVRREMVIFNNQTISRIEGTANTLMNRLIDAIVAWLSAQLAKQKKNEYKPRNDEMSFVNTEPCEACCNMLAKVRDAAKQSLSGKNLEVFLTDVGVSFNTLLLDHLRKFPVNANGGLILAKDLKSYQDLISTFNCPALPERFEFICQLGKVFLIDPEPLKSYITESALARIDIRLLRPYLAQRSDWATFEKIFDSQGDAFGMNLEINVNGTGSVPEAKGFRDRLGMGRLSTMMRELDASRIGDAVGSNLSSGFSFANRFGGQ</sequence>
<keyword evidence="3" id="KW-0268">Exocytosis</keyword>
<feature type="domain" description="Exocyst complex component Sec10-like alpha-helical bundle" evidence="5">
    <location>
        <begin position="177"/>
        <end position="820"/>
    </location>
</feature>
<evidence type="ECO:0000256" key="2">
    <source>
        <dbReference type="ARBA" id="ARBA00022448"/>
    </source>
</evidence>
<keyword evidence="8" id="KW-1185">Reference proteome</keyword>
<evidence type="ECO:0000313" key="7">
    <source>
        <dbReference type="EMBL" id="PAV21271.1"/>
    </source>
</evidence>
<dbReference type="InterPro" id="IPR009976">
    <property type="entry name" value="Sec10-like"/>
</dbReference>
<organism evidence="7 8">
    <name type="scientific">Pyrrhoderma noxium</name>
    <dbReference type="NCBI Taxonomy" id="2282107"/>
    <lineage>
        <taxon>Eukaryota</taxon>
        <taxon>Fungi</taxon>
        <taxon>Dikarya</taxon>
        <taxon>Basidiomycota</taxon>
        <taxon>Agaricomycotina</taxon>
        <taxon>Agaricomycetes</taxon>
        <taxon>Hymenochaetales</taxon>
        <taxon>Hymenochaetaceae</taxon>
        <taxon>Pyrrhoderma</taxon>
    </lineage>
</organism>
<protein>
    <submittedName>
        <fullName evidence="7">Exocyst complex component Sec10</fullName>
    </submittedName>
</protein>
<dbReference type="OrthoDB" id="125856at2759"/>
<dbReference type="InParanoid" id="A0A286UNT7"/>
<dbReference type="AlphaFoldDB" id="A0A286UNT7"/>
<evidence type="ECO:0000256" key="4">
    <source>
        <dbReference type="ARBA" id="ARBA00023054"/>
    </source>
</evidence>
<dbReference type="GO" id="GO:0000145">
    <property type="term" value="C:exocyst"/>
    <property type="evidence" value="ECO:0007669"/>
    <property type="project" value="TreeGrafter"/>
</dbReference>
<evidence type="ECO:0000256" key="1">
    <source>
        <dbReference type="ARBA" id="ARBA00006572"/>
    </source>
</evidence>
<gene>
    <name evidence="7" type="ORF">PNOK_0389800</name>
</gene>
<evidence type="ECO:0000256" key="3">
    <source>
        <dbReference type="ARBA" id="ARBA00022483"/>
    </source>
</evidence>
<evidence type="ECO:0000259" key="6">
    <source>
        <dbReference type="Pfam" id="PF20667"/>
    </source>
</evidence>
<dbReference type="Pfam" id="PF20667">
    <property type="entry name" value="Sec10_N"/>
    <property type="match status" value="1"/>
</dbReference>
<dbReference type="InterPro" id="IPR048627">
    <property type="entry name" value="Sec10_HB"/>
</dbReference>
<evidence type="ECO:0000313" key="8">
    <source>
        <dbReference type="Proteomes" id="UP000217199"/>
    </source>
</evidence>
<comment type="caution">
    <text evidence="7">The sequence shown here is derived from an EMBL/GenBank/DDBJ whole genome shotgun (WGS) entry which is preliminary data.</text>
</comment>
<dbReference type="Pfam" id="PF07393">
    <property type="entry name" value="Sec10_HB"/>
    <property type="match status" value="1"/>
</dbReference>
<dbReference type="EMBL" id="NBII01000003">
    <property type="protein sequence ID" value="PAV21271.1"/>
    <property type="molecule type" value="Genomic_DNA"/>
</dbReference>
<proteinExistence type="inferred from homology"/>
<dbReference type="STRING" id="2282107.A0A286UNT7"/>
<dbReference type="FunCoup" id="A0A286UNT7">
    <property type="interactions" value="467"/>
</dbReference>
<feature type="domain" description="Exocyst complex component Sec10 N-terminal" evidence="6">
    <location>
        <begin position="54"/>
        <end position="166"/>
    </location>
</feature>
<keyword evidence="2" id="KW-0813">Transport</keyword>
<comment type="similarity">
    <text evidence="1">Belongs to the SEC10 family.</text>
</comment>
<evidence type="ECO:0000259" key="5">
    <source>
        <dbReference type="Pfam" id="PF07393"/>
    </source>
</evidence>
<dbReference type="GO" id="GO:0006893">
    <property type="term" value="P:Golgi to plasma membrane transport"/>
    <property type="evidence" value="ECO:0007669"/>
    <property type="project" value="TreeGrafter"/>
</dbReference>
<reference evidence="7 8" key="1">
    <citation type="journal article" date="2017" name="Mol. Ecol.">
        <title>Comparative and population genomic landscape of Phellinus noxius: A hypervariable fungus causing root rot in trees.</title>
        <authorList>
            <person name="Chung C.L."/>
            <person name="Lee T.J."/>
            <person name="Akiba M."/>
            <person name="Lee H.H."/>
            <person name="Kuo T.H."/>
            <person name="Liu D."/>
            <person name="Ke H.M."/>
            <person name="Yokoi T."/>
            <person name="Roa M.B."/>
            <person name="Lu M.J."/>
            <person name="Chang Y.Y."/>
            <person name="Ann P.J."/>
            <person name="Tsai J.N."/>
            <person name="Chen C.Y."/>
            <person name="Tzean S.S."/>
            <person name="Ota Y."/>
            <person name="Hattori T."/>
            <person name="Sahashi N."/>
            <person name="Liou R.F."/>
            <person name="Kikuchi T."/>
            <person name="Tsai I.J."/>
        </authorList>
    </citation>
    <scope>NUCLEOTIDE SEQUENCE [LARGE SCALE GENOMIC DNA]</scope>
    <source>
        <strain evidence="7 8">FFPRI411160</strain>
    </source>
</reference>